<evidence type="ECO:0000313" key="2">
    <source>
        <dbReference type="Proteomes" id="UP000499080"/>
    </source>
</evidence>
<reference evidence="1 2" key="1">
    <citation type="journal article" date="2019" name="Sci. Rep.">
        <title>Orb-weaving spider Araneus ventricosus genome elucidates the spidroin gene catalogue.</title>
        <authorList>
            <person name="Kono N."/>
            <person name="Nakamura H."/>
            <person name="Ohtoshi R."/>
            <person name="Moran D.A.P."/>
            <person name="Shinohara A."/>
            <person name="Yoshida Y."/>
            <person name="Fujiwara M."/>
            <person name="Mori M."/>
            <person name="Tomita M."/>
            <person name="Arakawa K."/>
        </authorList>
    </citation>
    <scope>NUCLEOTIDE SEQUENCE [LARGE SCALE GENOMIC DNA]</scope>
</reference>
<evidence type="ECO:0000313" key="1">
    <source>
        <dbReference type="EMBL" id="GBM24491.1"/>
    </source>
</evidence>
<protein>
    <submittedName>
        <fullName evidence="1">Uncharacterized protein</fullName>
    </submittedName>
</protein>
<proteinExistence type="predicted"/>
<dbReference type="Proteomes" id="UP000499080">
    <property type="component" value="Unassembled WGS sequence"/>
</dbReference>
<name>A0A4Y2E6G1_ARAVE</name>
<gene>
    <name evidence="1" type="ORF">AVEN_254008_1</name>
</gene>
<accession>A0A4Y2E6G1</accession>
<organism evidence="1 2">
    <name type="scientific">Araneus ventricosus</name>
    <name type="common">Orbweaver spider</name>
    <name type="synonym">Epeira ventricosa</name>
    <dbReference type="NCBI Taxonomy" id="182803"/>
    <lineage>
        <taxon>Eukaryota</taxon>
        <taxon>Metazoa</taxon>
        <taxon>Ecdysozoa</taxon>
        <taxon>Arthropoda</taxon>
        <taxon>Chelicerata</taxon>
        <taxon>Arachnida</taxon>
        <taxon>Araneae</taxon>
        <taxon>Araneomorphae</taxon>
        <taxon>Entelegynae</taxon>
        <taxon>Araneoidea</taxon>
        <taxon>Araneidae</taxon>
        <taxon>Araneus</taxon>
    </lineage>
</organism>
<sequence>MRRSELAACGVMEWIVHFSTTPAVRFFNVQAFEILGDGQWRRRYFVCSKGLGKGNFGYPNPYSLDRFEKNPRNSSK</sequence>
<dbReference type="AlphaFoldDB" id="A0A4Y2E6G1"/>
<comment type="caution">
    <text evidence="1">The sequence shown here is derived from an EMBL/GenBank/DDBJ whole genome shotgun (WGS) entry which is preliminary data.</text>
</comment>
<dbReference type="EMBL" id="BGPR01000520">
    <property type="protein sequence ID" value="GBM24491.1"/>
    <property type="molecule type" value="Genomic_DNA"/>
</dbReference>
<keyword evidence="2" id="KW-1185">Reference proteome</keyword>